<protein>
    <recommendedName>
        <fullName evidence="2">Thiamine-monophosphate kinase</fullName>
        <shortName evidence="2">TMP kinase</shortName>
        <shortName evidence="2">Thiamine-phosphate kinase</shortName>
        <ecNumber evidence="2">2.7.4.16</ecNumber>
    </recommendedName>
</protein>
<feature type="binding site" evidence="2">
    <location>
        <position position="215"/>
    </location>
    <ligand>
        <name>Mg(2+)</name>
        <dbReference type="ChEBI" id="CHEBI:18420"/>
        <label>3</label>
    </ligand>
</feature>
<dbReference type="NCBIfam" id="TIGR01379">
    <property type="entry name" value="thiL"/>
    <property type="match status" value="1"/>
</dbReference>
<dbReference type="EMBL" id="CP036425">
    <property type="protein sequence ID" value="QDU33816.1"/>
    <property type="molecule type" value="Genomic_DNA"/>
</dbReference>
<feature type="binding site" evidence="2">
    <location>
        <position position="268"/>
    </location>
    <ligand>
        <name>substrate</name>
    </ligand>
</feature>
<feature type="binding site" evidence="2">
    <location>
        <position position="132"/>
    </location>
    <ligand>
        <name>Mg(2+)</name>
        <dbReference type="ChEBI" id="CHEBI:18420"/>
        <label>1</label>
    </ligand>
</feature>
<feature type="binding site" evidence="2">
    <location>
        <position position="55"/>
    </location>
    <ligand>
        <name>Mg(2+)</name>
        <dbReference type="ChEBI" id="CHEBI:18420"/>
        <label>2</label>
    </ligand>
</feature>
<dbReference type="EC" id="2.7.4.16" evidence="2"/>
<dbReference type="SUPFAM" id="SSF55326">
    <property type="entry name" value="PurM N-terminal domain-like"/>
    <property type="match status" value="1"/>
</dbReference>
<dbReference type="PANTHER" id="PTHR30270:SF0">
    <property type="entry name" value="THIAMINE-MONOPHOSPHATE KINASE"/>
    <property type="match status" value="1"/>
</dbReference>
<dbReference type="GO" id="GO:0009030">
    <property type="term" value="F:thiamine-phosphate kinase activity"/>
    <property type="evidence" value="ECO:0007669"/>
    <property type="project" value="UniProtKB-UniRule"/>
</dbReference>
<dbReference type="HAMAP" id="MF_02128">
    <property type="entry name" value="TMP_kinase"/>
    <property type="match status" value="1"/>
</dbReference>
<dbReference type="GO" id="GO:0009228">
    <property type="term" value="P:thiamine biosynthetic process"/>
    <property type="evidence" value="ECO:0007669"/>
    <property type="project" value="UniProtKB-KW"/>
</dbReference>
<dbReference type="UniPathway" id="UPA00060">
    <property type="reaction ID" value="UER00142"/>
</dbReference>
<dbReference type="SUPFAM" id="SSF56042">
    <property type="entry name" value="PurM C-terminal domain-like"/>
    <property type="match status" value="1"/>
</dbReference>
<feature type="binding site" evidence="2">
    <location>
        <position position="39"/>
    </location>
    <ligand>
        <name>Mg(2+)</name>
        <dbReference type="ChEBI" id="CHEBI:18420"/>
        <label>4</label>
    </ligand>
</feature>
<sequence length="328" mass="35410">MLISQSPYNTTMQEFELLENIFKQNGSLPSNITIPPGDDMGAFTIGNQTVLVTVDQLADGIHFTLETTSIKRIARKAVTRNLSDVAAMGATPIAAICAVSFPKSLASHHAESLLEHIRQTGQTFSCPVIGGDISAWPGKLLISITVFASMQPQHGSPILRSTAQPNDALYVAGPLGGSIIDHNNTIHHLDFTPQLDLAQHLAAEQGSRRPSAMIDISDGLLRDLSHIAKLSNLTAIIDVPQIPISDAALIAAKTSTHPPYHHALTDGEDYQLLFSAPLDAFPSQQTSYHGHTITRIGSLVPRHQSLIMLNLPDGQTVTPQYLGWEHHS</sequence>
<feature type="binding site" evidence="2">
    <location>
        <position position="217"/>
    </location>
    <ligand>
        <name>ATP</name>
        <dbReference type="ChEBI" id="CHEBI:30616"/>
    </ligand>
</feature>
<dbReference type="AlphaFoldDB" id="A0A517YUC4"/>
<dbReference type="CDD" id="cd02194">
    <property type="entry name" value="ThiL"/>
    <property type="match status" value="1"/>
</dbReference>
<dbReference type="Pfam" id="PF00586">
    <property type="entry name" value="AIRS"/>
    <property type="match status" value="1"/>
</dbReference>
<keyword evidence="2" id="KW-0479">Metal-binding</keyword>
<comment type="miscellaneous">
    <text evidence="2">Reaction mechanism of ThiL seems to utilize a direct, inline transfer of the gamma-phosphate of ATP to TMP rather than a phosphorylated enzyme intermediate.</text>
</comment>
<evidence type="ECO:0000313" key="5">
    <source>
        <dbReference type="Proteomes" id="UP000317369"/>
    </source>
</evidence>
<feature type="binding site" evidence="2">
    <location>
        <position position="84"/>
    </location>
    <ligand>
        <name>Mg(2+)</name>
        <dbReference type="ChEBI" id="CHEBI:18420"/>
        <label>3</label>
    </ligand>
</feature>
<feature type="binding site" evidence="2">
    <location>
        <begin position="131"/>
        <end position="132"/>
    </location>
    <ligand>
        <name>ATP</name>
        <dbReference type="ChEBI" id="CHEBI:30616"/>
    </ligand>
</feature>
<feature type="binding site" evidence="2">
    <location>
        <position position="62"/>
    </location>
    <ligand>
        <name>substrate</name>
    </ligand>
</feature>
<keyword evidence="2 4" id="KW-0418">Kinase</keyword>
<evidence type="ECO:0000259" key="3">
    <source>
        <dbReference type="Pfam" id="PF00586"/>
    </source>
</evidence>
<comment type="catalytic activity">
    <reaction evidence="2">
        <text>thiamine phosphate + ATP = thiamine diphosphate + ADP</text>
        <dbReference type="Rhea" id="RHEA:15913"/>
        <dbReference type="ChEBI" id="CHEBI:30616"/>
        <dbReference type="ChEBI" id="CHEBI:37575"/>
        <dbReference type="ChEBI" id="CHEBI:58937"/>
        <dbReference type="ChEBI" id="CHEBI:456216"/>
        <dbReference type="EC" id="2.7.4.16"/>
    </reaction>
</comment>
<dbReference type="InterPro" id="IPR016188">
    <property type="entry name" value="PurM-like_N"/>
</dbReference>
<keyword evidence="2" id="KW-0547">Nucleotide-binding</keyword>
<gene>
    <name evidence="2 4" type="primary">thiL</name>
    <name evidence="4" type="ORF">KS4_18740</name>
</gene>
<feature type="binding site" evidence="2">
    <location>
        <position position="84"/>
    </location>
    <ligand>
        <name>Mg(2+)</name>
        <dbReference type="ChEBI" id="CHEBI:18420"/>
        <label>2</label>
    </ligand>
</feature>
<evidence type="ECO:0000256" key="2">
    <source>
        <dbReference type="HAMAP-Rule" id="MF_02128"/>
    </source>
</evidence>
<dbReference type="InterPro" id="IPR036676">
    <property type="entry name" value="PurM-like_C_sf"/>
</dbReference>
<dbReference type="OrthoDB" id="9802811at2"/>
<dbReference type="GO" id="GO:0009229">
    <property type="term" value="P:thiamine diphosphate biosynthetic process"/>
    <property type="evidence" value="ECO:0007669"/>
    <property type="project" value="UniProtKB-UniRule"/>
</dbReference>
<dbReference type="Proteomes" id="UP000317369">
    <property type="component" value="Chromosome"/>
</dbReference>
<keyword evidence="2 4" id="KW-0808">Transferase</keyword>
<evidence type="ECO:0000256" key="1">
    <source>
        <dbReference type="ARBA" id="ARBA00022977"/>
    </source>
</evidence>
<comment type="similarity">
    <text evidence="2">Belongs to the thiamine-monophosphate kinase family.</text>
</comment>
<organism evidence="4 5">
    <name type="scientific">Poriferisphaera corsica</name>
    <dbReference type="NCBI Taxonomy" id="2528020"/>
    <lineage>
        <taxon>Bacteria</taxon>
        <taxon>Pseudomonadati</taxon>
        <taxon>Planctomycetota</taxon>
        <taxon>Phycisphaerae</taxon>
        <taxon>Phycisphaerales</taxon>
        <taxon>Phycisphaeraceae</taxon>
        <taxon>Poriferisphaera</taxon>
    </lineage>
</organism>
<dbReference type="PANTHER" id="PTHR30270">
    <property type="entry name" value="THIAMINE-MONOPHOSPHATE KINASE"/>
    <property type="match status" value="1"/>
</dbReference>
<dbReference type="Gene3D" id="3.90.650.10">
    <property type="entry name" value="PurM-like C-terminal domain"/>
    <property type="match status" value="1"/>
</dbReference>
<dbReference type="InterPro" id="IPR036921">
    <property type="entry name" value="PurM-like_N_sf"/>
</dbReference>
<dbReference type="KEGG" id="pcor:KS4_18740"/>
<feature type="binding site" evidence="2">
    <location>
        <position position="160"/>
    </location>
    <ligand>
        <name>ATP</name>
        <dbReference type="ChEBI" id="CHEBI:30616"/>
    </ligand>
</feature>
<dbReference type="GO" id="GO:0005524">
    <property type="term" value="F:ATP binding"/>
    <property type="evidence" value="ECO:0007669"/>
    <property type="project" value="UniProtKB-UniRule"/>
</dbReference>
<accession>A0A517YUC4</accession>
<keyword evidence="2" id="KW-0067">ATP-binding</keyword>
<name>A0A517YUC4_9BACT</name>
<keyword evidence="2" id="KW-0460">Magnesium</keyword>
<feature type="binding site" evidence="2">
    <location>
        <position position="55"/>
    </location>
    <ligand>
        <name>Mg(2+)</name>
        <dbReference type="ChEBI" id="CHEBI:18420"/>
        <label>1</label>
    </ligand>
</feature>
<dbReference type="PIRSF" id="PIRSF005303">
    <property type="entry name" value="Thiam_monoph_kin"/>
    <property type="match status" value="1"/>
</dbReference>
<feature type="binding site" evidence="2">
    <location>
        <position position="53"/>
    </location>
    <ligand>
        <name>Mg(2+)</name>
        <dbReference type="ChEBI" id="CHEBI:18420"/>
        <label>4</label>
    </ligand>
</feature>
<feature type="domain" description="PurM-like N-terminal" evidence="3">
    <location>
        <begin position="37"/>
        <end position="148"/>
    </location>
</feature>
<dbReference type="Gene3D" id="3.30.1330.10">
    <property type="entry name" value="PurM-like, N-terminal domain"/>
    <property type="match status" value="1"/>
</dbReference>
<keyword evidence="5" id="KW-1185">Reference proteome</keyword>
<feature type="binding site" evidence="2">
    <location>
        <position position="39"/>
    </location>
    <ligand>
        <name>Mg(2+)</name>
        <dbReference type="ChEBI" id="CHEBI:18420"/>
        <label>3</label>
    </ligand>
</feature>
<dbReference type="InterPro" id="IPR006283">
    <property type="entry name" value="ThiL-like"/>
</dbReference>
<proteinExistence type="inferred from homology"/>
<comment type="function">
    <text evidence="2">Catalyzes the ATP-dependent phosphorylation of thiamine-monophosphate (TMP) to form thiamine-pyrophosphate (TPP), the active form of vitamin B1.</text>
</comment>
<feature type="binding site" evidence="2">
    <location>
        <position position="218"/>
    </location>
    <ligand>
        <name>Mg(2+)</name>
        <dbReference type="ChEBI" id="CHEBI:18420"/>
        <label>5</label>
    </ligand>
</feature>
<feature type="binding site" evidence="2">
    <location>
        <position position="324"/>
    </location>
    <ligand>
        <name>substrate</name>
    </ligand>
</feature>
<keyword evidence="1 2" id="KW-0784">Thiamine biosynthesis</keyword>
<comment type="pathway">
    <text evidence="2">Cofactor biosynthesis; thiamine diphosphate biosynthesis; thiamine diphosphate from thiamine phosphate: step 1/1.</text>
</comment>
<comment type="caution">
    <text evidence="2">Lacks conserved residue(s) required for the propagation of feature annotation.</text>
</comment>
<evidence type="ECO:0000313" key="4">
    <source>
        <dbReference type="EMBL" id="QDU33816.1"/>
    </source>
</evidence>
<feature type="binding site" evidence="2">
    <location>
        <position position="84"/>
    </location>
    <ligand>
        <name>Mg(2+)</name>
        <dbReference type="ChEBI" id="CHEBI:18420"/>
        <label>4</label>
    </ligand>
</feature>
<reference evidence="4 5" key="1">
    <citation type="submission" date="2019-02" db="EMBL/GenBank/DDBJ databases">
        <title>Deep-cultivation of Planctomycetes and their phenomic and genomic characterization uncovers novel biology.</title>
        <authorList>
            <person name="Wiegand S."/>
            <person name="Jogler M."/>
            <person name="Boedeker C."/>
            <person name="Pinto D."/>
            <person name="Vollmers J."/>
            <person name="Rivas-Marin E."/>
            <person name="Kohn T."/>
            <person name="Peeters S.H."/>
            <person name="Heuer A."/>
            <person name="Rast P."/>
            <person name="Oberbeckmann S."/>
            <person name="Bunk B."/>
            <person name="Jeske O."/>
            <person name="Meyerdierks A."/>
            <person name="Storesund J.E."/>
            <person name="Kallscheuer N."/>
            <person name="Luecker S."/>
            <person name="Lage O.M."/>
            <person name="Pohl T."/>
            <person name="Merkel B.J."/>
            <person name="Hornburger P."/>
            <person name="Mueller R.-W."/>
            <person name="Bruemmer F."/>
            <person name="Labrenz M."/>
            <person name="Spormann A.M."/>
            <person name="Op den Camp H."/>
            <person name="Overmann J."/>
            <person name="Amann R."/>
            <person name="Jetten M.S.M."/>
            <person name="Mascher T."/>
            <person name="Medema M.H."/>
            <person name="Devos D.P."/>
            <person name="Kaster A.-K."/>
            <person name="Ovreas L."/>
            <person name="Rohde M."/>
            <person name="Galperin M.Y."/>
            <person name="Jogler C."/>
        </authorList>
    </citation>
    <scope>NUCLEOTIDE SEQUENCE [LARGE SCALE GENOMIC DNA]</scope>
    <source>
        <strain evidence="4 5">KS4</strain>
    </source>
</reference>
<dbReference type="GO" id="GO:0000287">
    <property type="term" value="F:magnesium ion binding"/>
    <property type="evidence" value="ECO:0007669"/>
    <property type="project" value="UniProtKB-UniRule"/>
</dbReference>